<protein>
    <submittedName>
        <fullName evidence="1">Uncharacterized protein</fullName>
    </submittedName>
</protein>
<dbReference type="AlphaFoldDB" id="R7ZHB9"/>
<dbReference type="Proteomes" id="UP000013911">
    <property type="component" value="Unassembled WGS sequence"/>
</dbReference>
<reference evidence="1 2" key="1">
    <citation type="submission" date="2013-04" db="EMBL/GenBank/DDBJ databases">
        <title>Draft genome of the heavy metal tolerant bacterium Lysinibacillus sphaericus strain OT4b.31.</title>
        <authorList>
            <person name="Pena-Montenegro T.D."/>
            <person name="Dussan J."/>
        </authorList>
    </citation>
    <scope>NUCLEOTIDE SEQUENCE [LARGE SCALE GENOMIC DNA]</scope>
    <source>
        <strain evidence="1 2">OT4b.31</strain>
    </source>
</reference>
<organism evidence="1 2">
    <name type="scientific">Lysinibacillus sphaericus OT4b.31</name>
    <dbReference type="NCBI Taxonomy" id="1285586"/>
    <lineage>
        <taxon>Bacteria</taxon>
        <taxon>Bacillati</taxon>
        <taxon>Bacillota</taxon>
        <taxon>Bacilli</taxon>
        <taxon>Bacillales</taxon>
        <taxon>Bacillaceae</taxon>
        <taxon>Lysinibacillus</taxon>
    </lineage>
</organism>
<dbReference type="HOGENOM" id="CLU_2770953_0_0_9"/>
<sequence>MIMIIIINLVVNNNQIIFLSSFSQSLPPPKFFLNQSANIRPTNGLQLLDILLGIFCHWASNQLASIQKL</sequence>
<dbReference type="EMBL" id="AQPX01000010">
    <property type="protein sequence ID" value="EON73507.1"/>
    <property type="molecule type" value="Genomic_DNA"/>
</dbReference>
<comment type="caution">
    <text evidence="1">The sequence shown here is derived from an EMBL/GenBank/DDBJ whole genome shotgun (WGS) entry which is preliminary data.</text>
</comment>
<proteinExistence type="predicted"/>
<gene>
    <name evidence="1" type="ORF">H131_05938</name>
</gene>
<accession>R7ZHB9</accession>
<evidence type="ECO:0000313" key="1">
    <source>
        <dbReference type="EMBL" id="EON73507.1"/>
    </source>
</evidence>
<evidence type="ECO:0000313" key="2">
    <source>
        <dbReference type="Proteomes" id="UP000013911"/>
    </source>
</evidence>
<name>R7ZHB9_LYSSH</name>